<evidence type="ECO:0000313" key="3">
    <source>
        <dbReference type="Proteomes" id="UP000001555"/>
    </source>
</evidence>
<dbReference type="HOGENOM" id="CLU_1972920_0_0_1"/>
<dbReference type="Proteomes" id="UP000001555">
    <property type="component" value="Unassembled WGS sequence"/>
</dbReference>
<protein>
    <submittedName>
        <fullName evidence="1 2">Uncharacterized protein</fullName>
    </submittedName>
</protein>
<gene>
    <name evidence="1" type="ORF">IscW_ISCW017125</name>
</gene>
<reference evidence="2" key="2">
    <citation type="submission" date="2020-05" db="UniProtKB">
        <authorList>
            <consortium name="EnsemblMetazoa"/>
        </authorList>
    </citation>
    <scope>IDENTIFICATION</scope>
    <source>
        <strain evidence="2">wikel</strain>
    </source>
</reference>
<organism>
    <name type="scientific">Ixodes scapularis</name>
    <name type="common">Black-legged tick</name>
    <name type="synonym">Deer tick</name>
    <dbReference type="NCBI Taxonomy" id="6945"/>
    <lineage>
        <taxon>Eukaryota</taxon>
        <taxon>Metazoa</taxon>
        <taxon>Ecdysozoa</taxon>
        <taxon>Arthropoda</taxon>
        <taxon>Chelicerata</taxon>
        <taxon>Arachnida</taxon>
        <taxon>Acari</taxon>
        <taxon>Parasitiformes</taxon>
        <taxon>Ixodida</taxon>
        <taxon>Ixodoidea</taxon>
        <taxon>Ixodidae</taxon>
        <taxon>Ixodinae</taxon>
        <taxon>Ixodes</taxon>
    </lineage>
</organism>
<sequence length="127" mass="13724">MLLISATFVNHEAIRPDGLSSAIAKMGIQLKGEEPTRISSRWAARREVRIPEMNGRQPRRARHRLLVCSRCKTRSPLPRSLLARLGGEALPVAASTANTGGTSPGLEGVRRRAAGWEVGAEGTKMVS</sequence>
<proteinExistence type="predicted"/>
<name>B7P820_IXOSC</name>
<dbReference type="VEuPathDB" id="VectorBase:ISCW017125"/>
<evidence type="ECO:0000313" key="2">
    <source>
        <dbReference type="EnsemblMetazoa" id="ISCW017125-PA"/>
    </source>
</evidence>
<dbReference type="InParanoid" id="B7P820"/>
<dbReference type="EnsemblMetazoa" id="ISCW017125-RA">
    <property type="protein sequence ID" value="ISCW017125-PA"/>
    <property type="gene ID" value="ISCW017125"/>
</dbReference>
<dbReference type="EMBL" id="DS654824">
    <property type="protein sequence ID" value="EEC02742.1"/>
    <property type="molecule type" value="Genomic_DNA"/>
</dbReference>
<evidence type="ECO:0000313" key="1">
    <source>
        <dbReference type="EMBL" id="EEC02742.1"/>
    </source>
</evidence>
<dbReference type="EMBL" id="ABJB010228591">
    <property type="status" value="NOT_ANNOTATED_CDS"/>
    <property type="molecule type" value="Genomic_DNA"/>
</dbReference>
<accession>B7P820</accession>
<keyword evidence="3" id="KW-1185">Reference proteome</keyword>
<dbReference type="PaxDb" id="6945-B7P820"/>
<dbReference type="AlphaFoldDB" id="B7P820"/>
<reference evidence="1 3" key="1">
    <citation type="submission" date="2008-03" db="EMBL/GenBank/DDBJ databases">
        <title>Annotation of Ixodes scapularis.</title>
        <authorList>
            <consortium name="Ixodes scapularis Genome Project Consortium"/>
            <person name="Caler E."/>
            <person name="Hannick L.I."/>
            <person name="Bidwell S."/>
            <person name="Joardar V."/>
            <person name="Thiagarajan M."/>
            <person name="Amedeo P."/>
            <person name="Galinsky K.J."/>
            <person name="Schobel S."/>
            <person name="Inman J."/>
            <person name="Hostetler J."/>
            <person name="Miller J."/>
            <person name="Hammond M."/>
            <person name="Megy K."/>
            <person name="Lawson D."/>
            <person name="Kodira C."/>
            <person name="Sutton G."/>
            <person name="Meyer J."/>
            <person name="Hill C.A."/>
            <person name="Birren B."/>
            <person name="Nene V."/>
            <person name="Collins F."/>
            <person name="Alarcon-Chaidez F."/>
            <person name="Wikel S."/>
            <person name="Strausberg R."/>
        </authorList>
    </citation>
    <scope>NUCLEOTIDE SEQUENCE [LARGE SCALE GENOMIC DNA]</scope>
    <source>
        <strain evidence="3">Wikel</strain>
        <strain evidence="1">Wikel colony</strain>
    </source>
</reference>
<dbReference type="EMBL" id="ABJB010276332">
    <property type="status" value="NOT_ANNOTATED_CDS"/>
    <property type="molecule type" value="Genomic_DNA"/>
</dbReference>